<feature type="transmembrane region" description="Helical" evidence="1">
    <location>
        <begin position="53"/>
        <end position="71"/>
    </location>
</feature>
<dbReference type="AlphaFoldDB" id="A0A0Q9ZHZ6"/>
<comment type="caution">
    <text evidence="2">The sequence shown here is derived from an EMBL/GenBank/DDBJ whole genome shotgun (WGS) entry which is preliminary data.</text>
</comment>
<feature type="transmembrane region" description="Helical" evidence="1">
    <location>
        <begin position="6"/>
        <end position="21"/>
    </location>
</feature>
<protein>
    <submittedName>
        <fullName evidence="2">Uncharacterized protein</fullName>
    </submittedName>
</protein>
<dbReference type="Proteomes" id="UP000051643">
    <property type="component" value="Unassembled WGS sequence"/>
</dbReference>
<evidence type="ECO:0000313" key="2">
    <source>
        <dbReference type="EMBL" id="KRG28990.1"/>
    </source>
</evidence>
<gene>
    <name evidence="2" type="ORF">APR42_03420</name>
</gene>
<reference evidence="2" key="1">
    <citation type="submission" date="2015-10" db="EMBL/GenBank/DDBJ databases">
        <title>Draft genome sequence of Salegentibacter mishustinae KCTC 12263.</title>
        <authorList>
            <person name="Lin W."/>
            <person name="Zheng Q."/>
        </authorList>
    </citation>
    <scope>NUCLEOTIDE SEQUENCE [LARGE SCALE GENOMIC DNA]</scope>
    <source>
        <strain evidence="2">KCTC 12263</strain>
    </source>
</reference>
<keyword evidence="1" id="KW-1133">Transmembrane helix</keyword>
<feature type="transmembrane region" description="Helical" evidence="1">
    <location>
        <begin position="28"/>
        <end position="47"/>
    </location>
</feature>
<keyword evidence="3" id="KW-1185">Reference proteome</keyword>
<accession>A0A0Q9ZHZ6</accession>
<evidence type="ECO:0000256" key="1">
    <source>
        <dbReference type="SAM" id="Phobius"/>
    </source>
</evidence>
<dbReference type="RefSeq" id="WP_057481466.1">
    <property type="nucleotide sequence ID" value="NZ_BMWR01000003.1"/>
</dbReference>
<keyword evidence="1" id="KW-0812">Transmembrane</keyword>
<feature type="transmembrane region" description="Helical" evidence="1">
    <location>
        <begin position="102"/>
        <end position="124"/>
    </location>
</feature>
<feature type="transmembrane region" description="Helical" evidence="1">
    <location>
        <begin position="78"/>
        <end position="96"/>
    </location>
</feature>
<dbReference type="STRING" id="270918.APR42_03420"/>
<name>A0A0Q9ZHZ6_9FLAO</name>
<keyword evidence="1" id="KW-0472">Membrane</keyword>
<proteinExistence type="predicted"/>
<dbReference type="EMBL" id="LKTP01000012">
    <property type="protein sequence ID" value="KRG28990.1"/>
    <property type="molecule type" value="Genomic_DNA"/>
</dbReference>
<sequence>MEISILFFTGIISAILTYVVNNKYRQGAVRASAGLSLLVGLFFYFFPELFSHYLTKNIPIVFIGATFIGMVSSKILPSYLLVGFSGFIFSIIYLNASPFFKGYGGALGTTAAISVLVSLSLAVVSKSEKIKRIKKYRPCRKNK</sequence>
<dbReference type="OrthoDB" id="768533at2"/>
<evidence type="ECO:0000313" key="3">
    <source>
        <dbReference type="Proteomes" id="UP000051643"/>
    </source>
</evidence>
<organism evidence="2 3">
    <name type="scientific">Salegentibacter mishustinae</name>
    <dbReference type="NCBI Taxonomy" id="270918"/>
    <lineage>
        <taxon>Bacteria</taxon>
        <taxon>Pseudomonadati</taxon>
        <taxon>Bacteroidota</taxon>
        <taxon>Flavobacteriia</taxon>
        <taxon>Flavobacteriales</taxon>
        <taxon>Flavobacteriaceae</taxon>
        <taxon>Salegentibacter</taxon>
    </lineage>
</organism>